<proteinExistence type="predicted"/>
<dbReference type="SUPFAM" id="SSF52047">
    <property type="entry name" value="RNI-like"/>
    <property type="match status" value="1"/>
</dbReference>
<organism evidence="2">
    <name type="scientific">Drosophila grimshawi</name>
    <name type="common">Hawaiian fruit fly</name>
    <name type="synonym">Idiomyia grimshawi</name>
    <dbReference type="NCBI Taxonomy" id="7222"/>
    <lineage>
        <taxon>Eukaryota</taxon>
        <taxon>Metazoa</taxon>
        <taxon>Ecdysozoa</taxon>
        <taxon>Arthropoda</taxon>
        <taxon>Hexapoda</taxon>
        <taxon>Insecta</taxon>
        <taxon>Pterygota</taxon>
        <taxon>Neoptera</taxon>
        <taxon>Endopterygota</taxon>
        <taxon>Diptera</taxon>
        <taxon>Brachycera</taxon>
        <taxon>Muscomorpha</taxon>
        <taxon>Ephydroidea</taxon>
        <taxon>Drosophilidae</taxon>
        <taxon>Drosophila</taxon>
        <taxon>Hawaiian Drosophila</taxon>
    </lineage>
</organism>
<dbReference type="Gene3D" id="3.80.10.10">
    <property type="entry name" value="Ribonuclease Inhibitor"/>
    <property type="match status" value="1"/>
</dbReference>
<sequence>MEVETTSLLILNDDCLDNIFVYFTLDELMLLFGSLHSLIDAAVERQLHRFRHFEFSMRFPPQYNEIQLQALGRHLQSLSVNVGYSVRSNSSVIGQMLHPLLVGAAAGEGGRLRALKIQHTYINSSYIKLISLVVHCLSELDLSRCDVDDTNEFMLLLRSATKLKALALYNEHAAVLEESLLSRLQLLKINWMVGTQLFDVAALNQKYPFLSIVVYQANQVDVYGPPAVGKIAYFRDI</sequence>
<dbReference type="EMBL" id="CH916372">
    <property type="protein sequence ID" value="EDV98716.1"/>
    <property type="molecule type" value="Genomic_DNA"/>
</dbReference>
<dbReference type="STRING" id="7222.B4JP86"/>
<reference evidence="1 2" key="1">
    <citation type="journal article" date="2007" name="Nature">
        <title>Evolution of genes and genomes on the Drosophila phylogeny.</title>
        <authorList>
            <consortium name="Drosophila 12 Genomes Consortium"/>
            <person name="Clark A.G."/>
            <person name="Eisen M.B."/>
            <person name="Smith D.R."/>
            <person name="Bergman C.M."/>
            <person name="Oliver B."/>
            <person name="Markow T.A."/>
            <person name="Kaufman T.C."/>
            <person name="Kellis M."/>
            <person name="Gelbart W."/>
            <person name="Iyer V.N."/>
            <person name="Pollard D.A."/>
            <person name="Sackton T.B."/>
            <person name="Larracuente A.M."/>
            <person name="Singh N.D."/>
            <person name="Abad J.P."/>
            <person name="Abt D.N."/>
            <person name="Adryan B."/>
            <person name="Aguade M."/>
            <person name="Akashi H."/>
            <person name="Anderson W.W."/>
            <person name="Aquadro C.F."/>
            <person name="Ardell D.H."/>
            <person name="Arguello R."/>
            <person name="Artieri C.G."/>
            <person name="Barbash D.A."/>
            <person name="Barker D."/>
            <person name="Barsanti P."/>
            <person name="Batterham P."/>
            <person name="Batzoglou S."/>
            <person name="Begun D."/>
            <person name="Bhutkar A."/>
            <person name="Blanco E."/>
            <person name="Bosak S.A."/>
            <person name="Bradley R.K."/>
            <person name="Brand A.D."/>
            <person name="Brent M.R."/>
            <person name="Brooks A.N."/>
            <person name="Brown R.H."/>
            <person name="Butlin R.K."/>
            <person name="Caggese C."/>
            <person name="Calvi B.R."/>
            <person name="Bernardo de Carvalho A."/>
            <person name="Caspi A."/>
            <person name="Castrezana S."/>
            <person name="Celniker S.E."/>
            <person name="Chang J.L."/>
            <person name="Chapple C."/>
            <person name="Chatterji S."/>
            <person name="Chinwalla A."/>
            <person name="Civetta A."/>
            <person name="Clifton S.W."/>
            <person name="Comeron J.M."/>
            <person name="Costello J.C."/>
            <person name="Coyne J.A."/>
            <person name="Daub J."/>
            <person name="David R.G."/>
            <person name="Delcher A.L."/>
            <person name="Delehaunty K."/>
            <person name="Do C.B."/>
            <person name="Ebling H."/>
            <person name="Edwards K."/>
            <person name="Eickbush T."/>
            <person name="Evans J.D."/>
            <person name="Filipski A."/>
            <person name="Findeiss S."/>
            <person name="Freyhult E."/>
            <person name="Fulton L."/>
            <person name="Fulton R."/>
            <person name="Garcia A.C."/>
            <person name="Gardiner A."/>
            <person name="Garfield D.A."/>
            <person name="Garvin B.E."/>
            <person name="Gibson G."/>
            <person name="Gilbert D."/>
            <person name="Gnerre S."/>
            <person name="Godfrey J."/>
            <person name="Good R."/>
            <person name="Gotea V."/>
            <person name="Gravely B."/>
            <person name="Greenberg A.J."/>
            <person name="Griffiths-Jones S."/>
            <person name="Gross S."/>
            <person name="Guigo R."/>
            <person name="Gustafson E.A."/>
            <person name="Haerty W."/>
            <person name="Hahn M.W."/>
            <person name="Halligan D.L."/>
            <person name="Halpern A.L."/>
            <person name="Halter G.M."/>
            <person name="Han M.V."/>
            <person name="Heger A."/>
            <person name="Hillier L."/>
            <person name="Hinrichs A.S."/>
            <person name="Holmes I."/>
            <person name="Hoskins R.A."/>
            <person name="Hubisz M.J."/>
            <person name="Hultmark D."/>
            <person name="Huntley M.A."/>
            <person name="Jaffe D.B."/>
            <person name="Jagadeeshan S."/>
            <person name="Jeck W.R."/>
            <person name="Johnson J."/>
            <person name="Jones C.D."/>
            <person name="Jordan W.C."/>
            <person name="Karpen G.H."/>
            <person name="Kataoka E."/>
            <person name="Keightley P.D."/>
            <person name="Kheradpour P."/>
            <person name="Kirkness E.F."/>
            <person name="Koerich L.B."/>
            <person name="Kristiansen K."/>
            <person name="Kudrna D."/>
            <person name="Kulathinal R.J."/>
            <person name="Kumar S."/>
            <person name="Kwok R."/>
            <person name="Lander E."/>
            <person name="Langley C.H."/>
            <person name="Lapoint R."/>
            <person name="Lazzaro B.P."/>
            <person name="Lee S.J."/>
            <person name="Levesque L."/>
            <person name="Li R."/>
            <person name="Lin C.F."/>
            <person name="Lin M.F."/>
            <person name="Lindblad-Toh K."/>
            <person name="Llopart A."/>
            <person name="Long M."/>
            <person name="Low L."/>
            <person name="Lozovsky E."/>
            <person name="Lu J."/>
            <person name="Luo M."/>
            <person name="Machado C.A."/>
            <person name="Makalowski W."/>
            <person name="Marzo M."/>
            <person name="Matsuda M."/>
            <person name="Matzkin L."/>
            <person name="McAllister B."/>
            <person name="McBride C.S."/>
            <person name="McKernan B."/>
            <person name="McKernan K."/>
            <person name="Mendez-Lago M."/>
            <person name="Minx P."/>
            <person name="Mollenhauer M.U."/>
            <person name="Montooth K."/>
            <person name="Mount S.M."/>
            <person name="Mu X."/>
            <person name="Myers E."/>
            <person name="Negre B."/>
            <person name="Newfeld S."/>
            <person name="Nielsen R."/>
            <person name="Noor M.A."/>
            <person name="O'Grady P."/>
            <person name="Pachter L."/>
            <person name="Papaceit M."/>
            <person name="Parisi M.J."/>
            <person name="Parisi M."/>
            <person name="Parts L."/>
            <person name="Pedersen J.S."/>
            <person name="Pesole G."/>
            <person name="Phillippy A.M."/>
            <person name="Ponting C.P."/>
            <person name="Pop M."/>
            <person name="Porcelli D."/>
            <person name="Powell J.R."/>
            <person name="Prohaska S."/>
            <person name="Pruitt K."/>
            <person name="Puig M."/>
            <person name="Quesneville H."/>
            <person name="Ram K.R."/>
            <person name="Rand D."/>
            <person name="Rasmussen M.D."/>
            <person name="Reed L.K."/>
            <person name="Reenan R."/>
            <person name="Reily A."/>
            <person name="Remington K.A."/>
            <person name="Rieger T.T."/>
            <person name="Ritchie M.G."/>
            <person name="Robin C."/>
            <person name="Rogers Y.H."/>
            <person name="Rohde C."/>
            <person name="Rozas J."/>
            <person name="Rubenfield M.J."/>
            <person name="Ruiz A."/>
            <person name="Russo S."/>
            <person name="Salzberg S.L."/>
            <person name="Sanchez-Gracia A."/>
            <person name="Saranga D.J."/>
            <person name="Sato H."/>
            <person name="Schaeffer S.W."/>
            <person name="Schatz M.C."/>
            <person name="Schlenke T."/>
            <person name="Schwartz R."/>
            <person name="Segarra C."/>
            <person name="Singh R.S."/>
            <person name="Sirot L."/>
            <person name="Sirota M."/>
            <person name="Sisneros N.B."/>
            <person name="Smith C.D."/>
            <person name="Smith T.F."/>
            <person name="Spieth J."/>
            <person name="Stage D.E."/>
            <person name="Stark A."/>
            <person name="Stephan W."/>
            <person name="Strausberg R.L."/>
            <person name="Strempel S."/>
            <person name="Sturgill D."/>
            <person name="Sutton G."/>
            <person name="Sutton G.G."/>
            <person name="Tao W."/>
            <person name="Teichmann S."/>
            <person name="Tobari Y.N."/>
            <person name="Tomimura Y."/>
            <person name="Tsolas J.M."/>
            <person name="Valente V.L."/>
            <person name="Venter E."/>
            <person name="Venter J.C."/>
            <person name="Vicario S."/>
            <person name="Vieira F.G."/>
            <person name="Vilella A.J."/>
            <person name="Villasante A."/>
            <person name="Walenz B."/>
            <person name="Wang J."/>
            <person name="Wasserman M."/>
            <person name="Watts T."/>
            <person name="Wilson D."/>
            <person name="Wilson R.K."/>
            <person name="Wing R.A."/>
            <person name="Wolfner M.F."/>
            <person name="Wong A."/>
            <person name="Wong G.K."/>
            <person name="Wu C.I."/>
            <person name="Wu G."/>
            <person name="Yamamoto D."/>
            <person name="Yang H.P."/>
            <person name="Yang S.P."/>
            <person name="Yorke J.A."/>
            <person name="Yoshida K."/>
            <person name="Zdobnov E."/>
            <person name="Zhang P."/>
            <person name="Zhang Y."/>
            <person name="Zimin A.V."/>
            <person name="Baldwin J."/>
            <person name="Abdouelleil A."/>
            <person name="Abdulkadir J."/>
            <person name="Abebe A."/>
            <person name="Abera B."/>
            <person name="Abreu J."/>
            <person name="Acer S.C."/>
            <person name="Aftuck L."/>
            <person name="Alexander A."/>
            <person name="An P."/>
            <person name="Anderson E."/>
            <person name="Anderson S."/>
            <person name="Arachi H."/>
            <person name="Azer M."/>
            <person name="Bachantsang P."/>
            <person name="Barry A."/>
            <person name="Bayul T."/>
            <person name="Berlin A."/>
            <person name="Bessette D."/>
            <person name="Bloom T."/>
            <person name="Blye J."/>
            <person name="Boguslavskiy L."/>
            <person name="Bonnet C."/>
            <person name="Boukhgalter B."/>
            <person name="Bourzgui I."/>
            <person name="Brown A."/>
            <person name="Cahill P."/>
            <person name="Channer S."/>
            <person name="Cheshatsang Y."/>
            <person name="Chuda L."/>
            <person name="Citroen M."/>
            <person name="Collymore A."/>
            <person name="Cooke P."/>
            <person name="Costello M."/>
            <person name="D'Aco K."/>
            <person name="Daza R."/>
            <person name="De Haan G."/>
            <person name="DeGray S."/>
            <person name="DeMaso C."/>
            <person name="Dhargay N."/>
            <person name="Dooley K."/>
            <person name="Dooley E."/>
            <person name="Doricent M."/>
            <person name="Dorje P."/>
            <person name="Dorjee K."/>
            <person name="Dupes A."/>
            <person name="Elong R."/>
            <person name="Falk J."/>
            <person name="Farina A."/>
            <person name="Faro S."/>
            <person name="Ferguson D."/>
            <person name="Fisher S."/>
            <person name="Foley C.D."/>
            <person name="Franke A."/>
            <person name="Friedrich D."/>
            <person name="Gadbois L."/>
            <person name="Gearin G."/>
            <person name="Gearin C.R."/>
            <person name="Giannoukos G."/>
            <person name="Goode T."/>
            <person name="Graham J."/>
            <person name="Grandbois E."/>
            <person name="Grewal S."/>
            <person name="Gyaltsen K."/>
            <person name="Hafez N."/>
            <person name="Hagos B."/>
            <person name="Hall J."/>
            <person name="Henson C."/>
            <person name="Hollinger A."/>
            <person name="Honan T."/>
            <person name="Huard M.D."/>
            <person name="Hughes L."/>
            <person name="Hurhula B."/>
            <person name="Husby M.E."/>
            <person name="Kamat A."/>
            <person name="Kanga B."/>
            <person name="Kashin S."/>
            <person name="Khazanovich D."/>
            <person name="Kisner P."/>
            <person name="Lance K."/>
            <person name="Lara M."/>
            <person name="Lee W."/>
            <person name="Lennon N."/>
            <person name="Letendre F."/>
            <person name="LeVine R."/>
            <person name="Lipovsky A."/>
            <person name="Liu X."/>
            <person name="Liu J."/>
            <person name="Liu S."/>
            <person name="Lokyitsang T."/>
            <person name="Lokyitsang Y."/>
            <person name="Lubonja R."/>
            <person name="Lui A."/>
            <person name="MacDonald P."/>
            <person name="Magnisalis V."/>
            <person name="Maru K."/>
            <person name="Matthews C."/>
            <person name="McCusker W."/>
            <person name="McDonough S."/>
            <person name="Mehta T."/>
            <person name="Meldrim J."/>
            <person name="Meneus L."/>
            <person name="Mihai O."/>
            <person name="Mihalev A."/>
            <person name="Mihova T."/>
            <person name="Mittelman R."/>
            <person name="Mlenga V."/>
            <person name="Montmayeur A."/>
            <person name="Mulrain L."/>
            <person name="Navidi A."/>
            <person name="Naylor J."/>
            <person name="Negash T."/>
            <person name="Nguyen T."/>
            <person name="Nguyen N."/>
            <person name="Nicol R."/>
            <person name="Norbu C."/>
            <person name="Norbu N."/>
            <person name="Novod N."/>
            <person name="O'Neill B."/>
            <person name="Osman S."/>
            <person name="Markiewicz E."/>
            <person name="Oyono O.L."/>
            <person name="Patti C."/>
            <person name="Phunkhang P."/>
            <person name="Pierre F."/>
            <person name="Priest M."/>
            <person name="Raghuraman S."/>
            <person name="Rege F."/>
            <person name="Reyes R."/>
            <person name="Rise C."/>
            <person name="Rogov P."/>
            <person name="Ross K."/>
            <person name="Ryan E."/>
            <person name="Settipalli S."/>
            <person name="Shea T."/>
            <person name="Sherpa N."/>
            <person name="Shi L."/>
            <person name="Shih D."/>
            <person name="Sparrow T."/>
            <person name="Spaulding J."/>
            <person name="Stalker J."/>
            <person name="Stange-Thomann N."/>
            <person name="Stavropoulos S."/>
            <person name="Stone C."/>
            <person name="Strader C."/>
            <person name="Tesfaye S."/>
            <person name="Thomson T."/>
            <person name="Thoulutsang Y."/>
            <person name="Thoulutsang D."/>
            <person name="Topham K."/>
            <person name="Topping I."/>
            <person name="Tsamla T."/>
            <person name="Vassiliev H."/>
            <person name="Vo A."/>
            <person name="Wangchuk T."/>
            <person name="Wangdi T."/>
            <person name="Weiand M."/>
            <person name="Wilkinson J."/>
            <person name="Wilson A."/>
            <person name="Yadav S."/>
            <person name="Young G."/>
            <person name="Yu Q."/>
            <person name="Zembek L."/>
            <person name="Zhong D."/>
            <person name="Zimmer A."/>
            <person name="Zwirko Z."/>
            <person name="Jaffe D.B."/>
            <person name="Alvarez P."/>
            <person name="Brockman W."/>
            <person name="Butler J."/>
            <person name="Chin C."/>
            <person name="Gnerre S."/>
            <person name="Grabherr M."/>
            <person name="Kleber M."/>
            <person name="Mauceli E."/>
            <person name="MacCallum I."/>
        </authorList>
    </citation>
    <scope>NUCLEOTIDE SEQUENCE [LARGE SCALE GENOMIC DNA]</scope>
    <source>
        <strain evidence="2">Tucson 15287-2541.00</strain>
    </source>
</reference>
<dbReference type="HOGENOM" id="CLU_1200942_0_0_1"/>
<name>B4JP86_DROGR</name>
<dbReference type="eggNOG" id="ENOG502TEGS">
    <property type="taxonomic scope" value="Eukaryota"/>
</dbReference>
<dbReference type="InParanoid" id="B4JP86"/>
<dbReference type="FunCoup" id="B4JP86">
    <property type="interactions" value="3"/>
</dbReference>
<protein>
    <submittedName>
        <fullName evidence="1">GH13448</fullName>
    </submittedName>
</protein>
<accession>B4JP86</accession>
<keyword evidence="2" id="KW-1185">Reference proteome</keyword>
<evidence type="ECO:0000313" key="1">
    <source>
        <dbReference type="EMBL" id="EDV98716.1"/>
    </source>
</evidence>
<dbReference type="Proteomes" id="UP000001070">
    <property type="component" value="Unassembled WGS sequence"/>
</dbReference>
<dbReference type="OrthoDB" id="549243at2759"/>
<dbReference type="PhylomeDB" id="B4JP86"/>
<dbReference type="OMA" id="HAKWSFD"/>
<dbReference type="AlphaFoldDB" id="B4JP86"/>
<gene>
    <name evidence="1" type="primary">Dgri\GH13448</name>
    <name evidence="1" type="ORF">Dgri_GH13448</name>
</gene>
<dbReference type="KEGG" id="dgr:6566465"/>
<dbReference type="InterPro" id="IPR032675">
    <property type="entry name" value="LRR_dom_sf"/>
</dbReference>
<evidence type="ECO:0000313" key="2">
    <source>
        <dbReference type="Proteomes" id="UP000001070"/>
    </source>
</evidence>